<keyword evidence="1" id="KW-0472">Membrane</keyword>
<dbReference type="Proteomes" id="UP001589788">
    <property type="component" value="Unassembled WGS sequence"/>
</dbReference>
<accession>A0ABV6C3B9</accession>
<keyword evidence="2" id="KW-0732">Signal</keyword>
<proteinExistence type="predicted"/>
<gene>
    <name evidence="3" type="ORF">ACFFRE_04115</name>
</gene>
<evidence type="ECO:0000256" key="2">
    <source>
        <dbReference type="SAM" id="SignalP"/>
    </source>
</evidence>
<evidence type="ECO:0000313" key="4">
    <source>
        <dbReference type="Proteomes" id="UP001589788"/>
    </source>
</evidence>
<feature type="transmembrane region" description="Helical" evidence="1">
    <location>
        <begin position="185"/>
        <end position="206"/>
    </location>
</feature>
<reference evidence="3 4" key="1">
    <citation type="submission" date="2024-09" db="EMBL/GenBank/DDBJ databases">
        <authorList>
            <person name="Sun Q."/>
            <person name="Mori K."/>
        </authorList>
    </citation>
    <scope>NUCLEOTIDE SEQUENCE [LARGE SCALE GENOMIC DNA]</scope>
    <source>
        <strain evidence="3 4">JCM 15389</strain>
    </source>
</reference>
<organism evidence="3 4">
    <name type="scientific">Aciditerrimonas ferrireducens</name>
    <dbReference type="NCBI Taxonomy" id="667306"/>
    <lineage>
        <taxon>Bacteria</taxon>
        <taxon>Bacillati</taxon>
        <taxon>Actinomycetota</taxon>
        <taxon>Acidimicrobiia</taxon>
        <taxon>Acidimicrobiales</taxon>
        <taxon>Acidimicrobiaceae</taxon>
        <taxon>Aciditerrimonas</taxon>
    </lineage>
</organism>
<sequence>MSKVRHPARRRVRRVGMVAAAGGLGGALVAGFAGPAFASNDAAMNVNVTNATLYIKQPIKTMPGYCDATLTADVYVENISGMAETFSNVYADVTINGSAEYSKYDPSKPSTAPVLVTFVSSGNPAFKAGDTLAPAGPASSQTYNGVEIAFPAPCTATTGDVAIGVTDQFGSGSGDSPFTFHQSTVPIGAVGAVGVTALAAGGFGIVSWRRRRAQVRPEVPTA</sequence>
<evidence type="ECO:0000256" key="1">
    <source>
        <dbReference type="SAM" id="Phobius"/>
    </source>
</evidence>
<comment type="caution">
    <text evidence="3">The sequence shown here is derived from an EMBL/GenBank/DDBJ whole genome shotgun (WGS) entry which is preliminary data.</text>
</comment>
<feature type="signal peptide" evidence="2">
    <location>
        <begin position="1"/>
        <end position="38"/>
    </location>
</feature>
<dbReference type="RefSeq" id="WP_377788512.1">
    <property type="nucleotide sequence ID" value="NZ_JBHLYQ010000027.1"/>
</dbReference>
<name>A0ABV6C3B9_9ACTN</name>
<keyword evidence="1" id="KW-1133">Transmembrane helix</keyword>
<keyword evidence="1" id="KW-0812">Transmembrane</keyword>
<evidence type="ECO:0000313" key="3">
    <source>
        <dbReference type="EMBL" id="MFC0081341.1"/>
    </source>
</evidence>
<protein>
    <submittedName>
        <fullName evidence="3">Uncharacterized protein</fullName>
    </submittedName>
</protein>
<dbReference type="EMBL" id="JBHLYQ010000027">
    <property type="protein sequence ID" value="MFC0081341.1"/>
    <property type="molecule type" value="Genomic_DNA"/>
</dbReference>
<feature type="chain" id="PRO_5045218821" evidence="2">
    <location>
        <begin position="39"/>
        <end position="222"/>
    </location>
</feature>
<keyword evidence="4" id="KW-1185">Reference proteome</keyword>